<accession>A0ABT1S4V3</accession>
<dbReference type="InterPro" id="IPR005642">
    <property type="entry name" value="LysO"/>
</dbReference>
<protein>
    <submittedName>
        <fullName evidence="2">Lysine exporter LysO family protein</fullName>
    </submittedName>
</protein>
<keyword evidence="1" id="KW-0812">Transmembrane</keyword>
<keyword evidence="1" id="KW-0472">Membrane</keyword>
<organism evidence="2 3">
    <name type="scientific">Tissierella carlieri</name>
    <dbReference type="NCBI Taxonomy" id="689904"/>
    <lineage>
        <taxon>Bacteria</taxon>
        <taxon>Bacillati</taxon>
        <taxon>Bacillota</taxon>
        <taxon>Tissierellia</taxon>
        <taxon>Tissierellales</taxon>
        <taxon>Tissierellaceae</taxon>
        <taxon>Tissierella</taxon>
    </lineage>
</organism>
<comment type="caution">
    <text evidence="2">The sequence shown here is derived from an EMBL/GenBank/DDBJ whole genome shotgun (WGS) entry which is preliminary data.</text>
</comment>
<sequence>MGLRLILYLGILILGGIIGYKDKVSEKLQANINTIQNLCLLFLLFVMGVTIGINNEVISNLFSIGLKAGIISIFTISFSIIFVRVIRRFIILESDKIEP</sequence>
<gene>
    <name evidence="2" type="ORF">NE686_00250</name>
</gene>
<dbReference type="Pfam" id="PF03956">
    <property type="entry name" value="Lys_export"/>
    <property type="match status" value="1"/>
</dbReference>
<dbReference type="RefSeq" id="WP_256310019.1">
    <property type="nucleotide sequence ID" value="NZ_JANGAC010000001.1"/>
</dbReference>
<keyword evidence="1" id="KW-1133">Transmembrane helix</keyword>
<dbReference type="Proteomes" id="UP001524478">
    <property type="component" value="Unassembled WGS sequence"/>
</dbReference>
<keyword evidence="3" id="KW-1185">Reference proteome</keyword>
<proteinExistence type="predicted"/>
<evidence type="ECO:0000313" key="3">
    <source>
        <dbReference type="Proteomes" id="UP001524478"/>
    </source>
</evidence>
<feature type="transmembrane region" description="Helical" evidence="1">
    <location>
        <begin position="6"/>
        <end position="22"/>
    </location>
</feature>
<reference evidence="2 3" key="1">
    <citation type="submission" date="2022-06" db="EMBL/GenBank/DDBJ databases">
        <title>Isolation of gut microbiota from human fecal samples.</title>
        <authorList>
            <person name="Pamer E.G."/>
            <person name="Barat B."/>
            <person name="Waligurski E."/>
            <person name="Medina S."/>
            <person name="Paddock L."/>
            <person name="Mostad J."/>
        </authorList>
    </citation>
    <scope>NUCLEOTIDE SEQUENCE [LARGE SCALE GENOMIC DNA]</scope>
    <source>
        <strain evidence="2 3">DFI.7.95</strain>
    </source>
</reference>
<name>A0ABT1S4V3_9FIRM</name>
<feature type="transmembrane region" description="Helical" evidence="1">
    <location>
        <begin position="34"/>
        <end position="53"/>
    </location>
</feature>
<dbReference type="EMBL" id="JANGAC010000001">
    <property type="protein sequence ID" value="MCQ4921498.1"/>
    <property type="molecule type" value="Genomic_DNA"/>
</dbReference>
<feature type="transmembrane region" description="Helical" evidence="1">
    <location>
        <begin position="65"/>
        <end position="86"/>
    </location>
</feature>
<evidence type="ECO:0000256" key="1">
    <source>
        <dbReference type="SAM" id="Phobius"/>
    </source>
</evidence>
<evidence type="ECO:0000313" key="2">
    <source>
        <dbReference type="EMBL" id="MCQ4921498.1"/>
    </source>
</evidence>